<reference evidence="2 3" key="1">
    <citation type="submission" date="2019-01" db="EMBL/GenBank/DDBJ databases">
        <title>Draft genome sequence of Cellulomonas takizawaensis strain TKZ-21.</title>
        <authorList>
            <person name="Yamamura H."/>
            <person name="Hayashi T."/>
            <person name="Hamada M."/>
            <person name="Serisawa Y."/>
            <person name="Matsuyama K."/>
            <person name="Nakagawa Y."/>
            <person name="Otoguro M."/>
            <person name="Yanagida F."/>
            <person name="Hayakawa M."/>
        </authorList>
    </citation>
    <scope>NUCLEOTIDE SEQUENCE [LARGE SCALE GENOMIC DNA]</scope>
    <source>
        <strain evidence="2 3">NBRC12680</strain>
    </source>
</reference>
<organism evidence="2 3">
    <name type="scientific">Cellulomonas biazotea</name>
    <dbReference type="NCBI Taxonomy" id="1709"/>
    <lineage>
        <taxon>Bacteria</taxon>
        <taxon>Bacillati</taxon>
        <taxon>Actinomycetota</taxon>
        <taxon>Actinomycetes</taxon>
        <taxon>Micrococcales</taxon>
        <taxon>Cellulomonadaceae</taxon>
        <taxon>Cellulomonas</taxon>
    </lineage>
</organism>
<feature type="region of interest" description="Disordered" evidence="1">
    <location>
        <begin position="60"/>
        <end position="90"/>
    </location>
</feature>
<feature type="region of interest" description="Disordered" evidence="1">
    <location>
        <begin position="1"/>
        <end position="43"/>
    </location>
</feature>
<protein>
    <submittedName>
        <fullName evidence="2">Uncharacterized protein</fullName>
    </submittedName>
</protein>
<sequence length="90" mass="9934">MADQSRTDRRFLPRATSGPTPWRATDVPAPRPRRHTPGAVDAPPLLAVPAVAGWVDPDEDLQWSDHRAGHQRPASAWWSSLVTPSPRTSH</sequence>
<accession>A0A402DVU6</accession>
<name>A0A402DVU6_9CELL</name>
<dbReference type="AlphaFoldDB" id="A0A402DVU6"/>
<evidence type="ECO:0000256" key="1">
    <source>
        <dbReference type="SAM" id="MobiDB-lite"/>
    </source>
</evidence>
<dbReference type="OrthoDB" id="9952055at2"/>
<evidence type="ECO:0000313" key="3">
    <source>
        <dbReference type="Proteomes" id="UP000289954"/>
    </source>
</evidence>
<dbReference type="Proteomes" id="UP000289954">
    <property type="component" value="Unassembled WGS sequence"/>
</dbReference>
<dbReference type="EMBL" id="BIMR01000345">
    <property type="protein sequence ID" value="GCE78238.1"/>
    <property type="molecule type" value="Genomic_DNA"/>
</dbReference>
<dbReference type="RefSeq" id="WP_130782894.1">
    <property type="nucleotide sequence ID" value="NZ_BIMR01000345.1"/>
</dbReference>
<feature type="compositionally biased region" description="Basic and acidic residues" evidence="1">
    <location>
        <begin position="1"/>
        <end position="11"/>
    </location>
</feature>
<feature type="compositionally biased region" description="Polar residues" evidence="1">
    <location>
        <begin position="77"/>
        <end position="90"/>
    </location>
</feature>
<gene>
    <name evidence="2" type="ORF">CBZ_32940</name>
</gene>
<keyword evidence="3" id="KW-1185">Reference proteome</keyword>
<proteinExistence type="predicted"/>
<comment type="caution">
    <text evidence="2">The sequence shown here is derived from an EMBL/GenBank/DDBJ whole genome shotgun (WGS) entry which is preliminary data.</text>
</comment>
<evidence type="ECO:0000313" key="2">
    <source>
        <dbReference type="EMBL" id="GCE78238.1"/>
    </source>
</evidence>